<evidence type="ECO:0000256" key="1">
    <source>
        <dbReference type="SAM" id="MobiDB-lite"/>
    </source>
</evidence>
<reference evidence="2" key="1">
    <citation type="submission" date="2021-04" db="EMBL/GenBank/DDBJ databases">
        <title>Genomes of microviruses identified in yellow-bellied marmot fecal samples.</title>
        <authorList>
            <person name="Varsani A."/>
            <person name="Kraberger S."/>
            <person name="Chatterjee A."/>
            <person name="Richet C."/>
            <person name="Fontenele R.S."/>
            <person name="Schmidlin K."/>
            <person name="Blumstein D.T."/>
        </authorList>
    </citation>
    <scope>NUCLEOTIDE SEQUENCE</scope>
    <source>
        <strain evidence="2">Mar13</strain>
    </source>
</reference>
<dbReference type="EMBL" id="MZ089759">
    <property type="protein sequence ID" value="QXN75046.1"/>
    <property type="molecule type" value="Genomic_DNA"/>
</dbReference>
<evidence type="ECO:0000313" key="2">
    <source>
        <dbReference type="EMBL" id="QXN75046.1"/>
    </source>
</evidence>
<organism evidence="2">
    <name type="scientific">Microvirus mar13</name>
    <dbReference type="NCBI Taxonomy" id="2851145"/>
    <lineage>
        <taxon>Viruses</taxon>
        <taxon>Monodnaviria</taxon>
        <taxon>Sangervirae</taxon>
        <taxon>Phixviricota</taxon>
        <taxon>Malgrandaviricetes</taxon>
        <taxon>Petitvirales</taxon>
        <taxon>Microviridae</taxon>
    </lineage>
</organism>
<name>A0A8F5MKH1_9VIRU</name>
<protein>
    <submittedName>
        <fullName evidence="2">Uncharacterized protein</fullName>
    </submittedName>
</protein>
<proteinExistence type="predicted"/>
<accession>A0A8F5MKH1</accession>
<feature type="region of interest" description="Disordered" evidence="1">
    <location>
        <begin position="1"/>
        <end position="26"/>
    </location>
</feature>
<sequence length="40" mass="5003">MRFKRKRLGKRFNKRNFSRTARKTHKKNLVRRISRGGIRF</sequence>